<accession>A0A512E3W8</accession>
<protein>
    <submittedName>
        <fullName evidence="1">Uncharacterized protein</fullName>
    </submittedName>
</protein>
<dbReference type="RefSeq" id="WP_044437005.1">
    <property type="nucleotide sequence ID" value="NZ_BJYZ01000084.1"/>
</dbReference>
<evidence type="ECO:0000313" key="1">
    <source>
        <dbReference type="EMBL" id="GEO43433.1"/>
    </source>
</evidence>
<name>A0A512E3W8_9PROT</name>
<evidence type="ECO:0000313" key="2">
    <source>
        <dbReference type="Proteomes" id="UP000321523"/>
    </source>
</evidence>
<keyword evidence="2" id="KW-1185">Reference proteome</keyword>
<dbReference type="AlphaFoldDB" id="A0A512E3W8"/>
<sequence>MPTETRQLVFTDDEVTAALAAHNRMSQSRLFVGRIVSCRVRPGDDPAVDLTLRHETTGGTYQLAFGADVVGPALIRYCLEINIPLPRRGRKGFLTVQGRIAMTVTLEPHADPVC</sequence>
<gene>
    <name evidence="1" type="ORF">SAE02_75810</name>
</gene>
<reference evidence="1 2" key="1">
    <citation type="submission" date="2019-07" db="EMBL/GenBank/DDBJ databases">
        <title>Whole genome shotgun sequence of Skermanella aerolata NBRC 106429.</title>
        <authorList>
            <person name="Hosoyama A."/>
            <person name="Uohara A."/>
            <person name="Ohji S."/>
            <person name="Ichikawa N."/>
        </authorList>
    </citation>
    <scope>NUCLEOTIDE SEQUENCE [LARGE SCALE GENOMIC DNA]</scope>
    <source>
        <strain evidence="1 2">NBRC 106429</strain>
    </source>
</reference>
<dbReference type="OrthoDB" id="7360873at2"/>
<proteinExistence type="predicted"/>
<comment type="caution">
    <text evidence="1">The sequence shown here is derived from an EMBL/GenBank/DDBJ whole genome shotgun (WGS) entry which is preliminary data.</text>
</comment>
<dbReference type="Proteomes" id="UP000321523">
    <property type="component" value="Unassembled WGS sequence"/>
</dbReference>
<dbReference type="EMBL" id="BJYZ01000084">
    <property type="protein sequence ID" value="GEO43433.1"/>
    <property type="molecule type" value="Genomic_DNA"/>
</dbReference>
<organism evidence="1 2">
    <name type="scientific">Skermanella aerolata</name>
    <dbReference type="NCBI Taxonomy" id="393310"/>
    <lineage>
        <taxon>Bacteria</taxon>
        <taxon>Pseudomonadati</taxon>
        <taxon>Pseudomonadota</taxon>
        <taxon>Alphaproteobacteria</taxon>
        <taxon>Rhodospirillales</taxon>
        <taxon>Azospirillaceae</taxon>
        <taxon>Skermanella</taxon>
    </lineage>
</organism>